<dbReference type="GO" id="GO:0005509">
    <property type="term" value="F:calcium ion binding"/>
    <property type="evidence" value="ECO:0007669"/>
    <property type="project" value="InterPro"/>
</dbReference>
<evidence type="ECO:0000313" key="5">
    <source>
        <dbReference type="EMBL" id="GGA34073.1"/>
    </source>
</evidence>
<evidence type="ECO:0000259" key="4">
    <source>
        <dbReference type="Pfam" id="PF13403"/>
    </source>
</evidence>
<keyword evidence="2" id="KW-0964">Secreted</keyword>
<evidence type="ECO:0000256" key="2">
    <source>
        <dbReference type="ARBA" id="ARBA00022525"/>
    </source>
</evidence>
<proteinExistence type="predicted"/>
<dbReference type="Gene3D" id="2.170.16.10">
    <property type="entry name" value="Hedgehog/Intein (Hint) domain"/>
    <property type="match status" value="1"/>
</dbReference>
<dbReference type="SUPFAM" id="SSF51294">
    <property type="entry name" value="Hedgehog/intein (Hint) domain"/>
    <property type="match status" value="1"/>
</dbReference>
<dbReference type="Gene3D" id="2.150.10.10">
    <property type="entry name" value="Serralysin-like metalloprotease, C-terminal"/>
    <property type="match status" value="4"/>
</dbReference>
<dbReference type="PROSITE" id="PS00330">
    <property type="entry name" value="HEMOLYSIN_CALCIUM"/>
    <property type="match status" value="6"/>
</dbReference>
<reference evidence="5" key="1">
    <citation type="journal article" date="2014" name="Int. J. Syst. Evol. Microbiol.">
        <title>Complete genome sequence of Corynebacterium casei LMG S-19264T (=DSM 44701T), isolated from a smear-ripened cheese.</title>
        <authorList>
            <consortium name="US DOE Joint Genome Institute (JGI-PGF)"/>
            <person name="Walter F."/>
            <person name="Albersmeier A."/>
            <person name="Kalinowski J."/>
            <person name="Ruckert C."/>
        </authorList>
    </citation>
    <scope>NUCLEOTIDE SEQUENCE</scope>
    <source>
        <strain evidence="5">CGMCC 1.15880</strain>
    </source>
</reference>
<protein>
    <recommendedName>
        <fullName evidence="4">Hedgehog/Intein (Hint) domain-containing protein</fullName>
    </recommendedName>
</protein>
<gene>
    <name evidence="5" type="ORF">GCM10011498_39050</name>
</gene>
<dbReference type="Pfam" id="PF00353">
    <property type="entry name" value="HemolysinCabind"/>
    <property type="match status" value="5"/>
</dbReference>
<dbReference type="InterPro" id="IPR028992">
    <property type="entry name" value="Hedgehog/Intein_dom"/>
</dbReference>
<dbReference type="InterPro" id="IPR018511">
    <property type="entry name" value="Hemolysin-typ_Ca-bd_CS"/>
</dbReference>
<dbReference type="InterPro" id="IPR011049">
    <property type="entry name" value="Serralysin-like_metalloprot_C"/>
</dbReference>
<evidence type="ECO:0000256" key="3">
    <source>
        <dbReference type="SAM" id="MobiDB-lite"/>
    </source>
</evidence>
<organism evidence="5 6">
    <name type="scientific">Neptunicoccus cionae</name>
    <dbReference type="NCBI Taxonomy" id="2035344"/>
    <lineage>
        <taxon>Bacteria</taxon>
        <taxon>Pseudomonadati</taxon>
        <taxon>Pseudomonadota</taxon>
        <taxon>Alphaproteobacteria</taxon>
        <taxon>Rhodobacterales</taxon>
        <taxon>Paracoccaceae</taxon>
        <taxon>Neptunicoccus</taxon>
    </lineage>
</organism>
<feature type="region of interest" description="Disordered" evidence="3">
    <location>
        <begin position="50"/>
        <end position="71"/>
    </location>
</feature>
<dbReference type="PANTHER" id="PTHR38340:SF1">
    <property type="entry name" value="S-LAYER PROTEIN"/>
    <property type="match status" value="1"/>
</dbReference>
<feature type="compositionally biased region" description="Polar residues" evidence="3">
    <location>
        <begin position="57"/>
        <end position="71"/>
    </location>
</feature>
<dbReference type="GO" id="GO:0016539">
    <property type="term" value="P:intein-mediated protein splicing"/>
    <property type="evidence" value="ECO:0007669"/>
    <property type="project" value="InterPro"/>
</dbReference>
<feature type="domain" description="Hedgehog/Intein (Hint)" evidence="4">
    <location>
        <begin position="909"/>
        <end position="1046"/>
    </location>
</feature>
<dbReference type="Proteomes" id="UP000628017">
    <property type="component" value="Unassembled WGS sequence"/>
</dbReference>
<reference evidence="5" key="2">
    <citation type="submission" date="2020-09" db="EMBL/GenBank/DDBJ databases">
        <authorList>
            <person name="Sun Q."/>
            <person name="Zhou Y."/>
        </authorList>
    </citation>
    <scope>NUCLEOTIDE SEQUENCE</scope>
    <source>
        <strain evidence="5">CGMCC 1.15880</strain>
    </source>
</reference>
<name>A0A916VTX9_9RHOB</name>
<evidence type="ECO:0000256" key="1">
    <source>
        <dbReference type="ARBA" id="ARBA00004613"/>
    </source>
</evidence>
<keyword evidence="6" id="KW-1185">Reference proteome</keyword>
<dbReference type="RefSeq" id="WP_188678977.1">
    <property type="nucleotide sequence ID" value="NZ_BMKA01000013.1"/>
</dbReference>
<dbReference type="PRINTS" id="PR00313">
    <property type="entry name" value="CABNDNGRPT"/>
</dbReference>
<dbReference type="InterPro" id="IPR006141">
    <property type="entry name" value="Intein_N"/>
</dbReference>
<dbReference type="SUPFAM" id="SSF51120">
    <property type="entry name" value="beta-Roll"/>
    <property type="match status" value="4"/>
</dbReference>
<dbReference type="InterPro" id="IPR050557">
    <property type="entry name" value="RTX_toxin/Mannuronan_C5-epim"/>
</dbReference>
<dbReference type="AlphaFoldDB" id="A0A916VTX9"/>
<evidence type="ECO:0000313" key="6">
    <source>
        <dbReference type="Proteomes" id="UP000628017"/>
    </source>
</evidence>
<dbReference type="InterPro" id="IPR001343">
    <property type="entry name" value="Hemolysn_Ca-bd"/>
</dbReference>
<comment type="caution">
    <text evidence="5">The sequence shown here is derived from an EMBL/GenBank/DDBJ whole genome shotgun (WGS) entry which is preliminary data.</text>
</comment>
<sequence length="1096" mass="111757">MAEYTVGIYNFDPFFEFSKKEGETSVYGGPANSTGTATITDNEAGIKGATLEDDSSGETATANVTIDGNTSTGTEVRADDVWTIQDMSTGETFQIVTFHVKSGDAKGHYTLSEKPLSVGTTYRIVEFDKDPEVDSGGPAFTYADYVSDLRDGTVEGTAGDDVIDGTYTGDPEDERVDNNDSLTEQPIDSIFSWQAQGADELDVSSGVTDTVNGVQVDISFVDDGNSDTISLEHGTQYVGDDPSFDPTSGIEIRGVGGVGNTSTTTIDFTGAVGSGMRDDVENVRFFINDLDSSSWQDVVSVKAYDADGNEISVEFTAFGNETISGSVITAGSGNDTEAEADGSVMIEIDGPVSYIVIDYDNLGSGGQKMLLSDIHFDAIPDGANADVIDAGAGNDSIDAGIDDDTVFGGSGSDTINASKDDDTLYGGDDADVFQLGDNLGNDSIVGGEGGTDSDTIDGSALTSGMDVTYTGNEAGTINDDTGQIATFSEIEDLVLTDQDDTVDASATTESKSFFGGAGADSLTGGSAADTLTGGEGDDTLAGGGGADTLYGGSGMDYADYSSSGSGVTVNLTTATGAGGDAEGDVYGGIDGLIGSAFDDVLTGYDGQGPNYTNIFYGGAGNDVLTGLAGDDTLFGGDDEDTFILGDGFGNDTISGGEGGGDNDTVDASALTTGVDVNYTGDEAGTLTDGSDTATFSNMEVLVLTEQADTVDASASNSGVSIEGGGGDDVIVGSAGGDSLDGGAGADSIDGGDGADTVYGGAGADTLSGGGGADTVYGGGDVDMIDGGAAADLLYGGDGADSITGGDGTDTLYGDAGSDVLYLGRSDLAYGGDGDDTFTIDVTQDQSGPITIFGGEGGETGAGDTIDFAGQLDKGSKVITDADDAAGGMTGYAFLLDGTRVNFSQIEGIICFARGTRILTHSGETAIEDLAEGDQILTLDNGLQQIRWIGSRKVPAVREFAPIVISKGVLGNHTDLVVSPQHRVLVSGPVAELLFCEQEVLVPAKHLLSWDGVSRAEMPEVEYFHMLFDTHQIVHANGAQAESFHPGEQALDAVSQDARDEIFSLFPELETAPAAYGPSARFSLKAHEAELLGQGMA</sequence>
<dbReference type="EMBL" id="BMKA01000013">
    <property type="protein sequence ID" value="GGA34073.1"/>
    <property type="molecule type" value="Genomic_DNA"/>
</dbReference>
<dbReference type="PANTHER" id="PTHR38340">
    <property type="entry name" value="S-LAYER PROTEIN"/>
    <property type="match status" value="1"/>
</dbReference>
<dbReference type="PROSITE" id="PS50817">
    <property type="entry name" value="INTEIN_N_TER"/>
    <property type="match status" value="1"/>
</dbReference>
<dbReference type="InterPro" id="IPR036844">
    <property type="entry name" value="Hint_dom_sf"/>
</dbReference>
<accession>A0A916VTX9</accession>
<comment type="subcellular location">
    <subcellularLocation>
        <location evidence="1">Secreted</location>
    </subcellularLocation>
</comment>
<dbReference type="Pfam" id="PF13403">
    <property type="entry name" value="Hint_2"/>
    <property type="match status" value="1"/>
</dbReference>
<dbReference type="GO" id="GO:0005576">
    <property type="term" value="C:extracellular region"/>
    <property type="evidence" value="ECO:0007669"/>
    <property type="project" value="UniProtKB-SubCell"/>
</dbReference>